<name>A0A2T9ZFB7_9FUNG</name>
<proteinExistence type="predicted"/>
<gene>
    <name evidence="1" type="ORF">BB560_002269</name>
</gene>
<dbReference type="EMBL" id="MBFS01000256">
    <property type="protein sequence ID" value="PVV03255.1"/>
    <property type="molecule type" value="Genomic_DNA"/>
</dbReference>
<dbReference type="Proteomes" id="UP000245609">
    <property type="component" value="Unassembled WGS sequence"/>
</dbReference>
<accession>A0A2T9ZFB7</accession>
<protein>
    <submittedName>
        <fullName evidence="1">Uncharacterized protein</fullName>
    </submittedName>
</protein>
<sequence length="94" mass="10935">MEILPKEKVSHYSEFLDQLNTPPRQLLQLYWNSENKELLNYAGTFMNDNAIVWHISTIIMYKDYPINYITSTLFCVWVLDPYILPLVSSSASGS</sequence>
<reference evidence="1 2" key="1">
    <citation type="journal article" date="2018" name="MBio">
        <title>Comparative Genomics Reveals the Core Gene Toolbox for the Fungus-Insect Symbiosis.</title>
        <authorList>
            <person name="Wang Y."/>
            <person name="Stata M."/>
            <person name="Wang W."/>
            <person name="Stajich J.E."/>
            <person name="White M.M."/>
            <person name="Moncalvo J.M."/>
        </authorList>
    </citation>
    <scope>NUCLEOTIDE SEQUENCE [LARGE SCALE GENOMIC DNA]</scope>
    <source>
        <strain evidence="1 2">SC-DP-2</strain>
    </source>
</reference>
<dbReference type="AlphaFoldDB" id="A0A2T9ZFB7"/>
<keyword evidence="2" id="KW-1185">Reference proteome</keyword>
<evidence type="ECO:0000313" key="1">
    <source>
        <dbReference type="EMBL" id="PVV03255.1"/>
    </source>
</evidence>
<organism evidence="1 2">
    <name type="scientific">Smittium megazygosporum</name>
    <dbReference type="NCBI Taxonomy" id="133381"/>
    <lineage>
        <taxon>Eukaryota</taxon>
        <taxon>Fungi</taxon>
        <taxon>Fungi incertae sedis</taxon>
        <taxon>Zoopagomycota</taxon>
        <taxon>Kickxellomycotina</taxon>
        <taxon>Harpellomycetes</taxon>
        <taxon>Harpellales</taxon>
        <taxon>Legeriomycetaceae</taxon>
        <taxon>Smittium</taxon>
    </lineage>
</organism>
<comment type="caution">
    <text evidence="1">The sequence shown here is derived from an EMBL/GenBank/DDBJ whole genome shotgun (WGS) entry which is preliminary data.</text>
</comment>
<evidence type="ECO:0000313" key="2">
    <source>
        <dbReference type="Proteomes" id="UP000245609"/>
    </source>
</evidence>